<keyword evidence="2" id="KW-0645">Protease</keyword>
<dbReference type="Pfam" id="PF01435">
    <property type="entry name" value="Peptidase_M48"/>
    <property type="match status" value="1"/>
</dbReference>
<name>A0A5M3W813_9ACTN</name>
<evidence type="ECO:0000256" key="7">
    <source>
        <dbReference type="SAM" id="MobiDB-lite"/>
    </source>
</evidence>
<evidence type="ECO:0000256" key="4">
    <source>
        <dbReference type="ARBA" id="ARBA00022801"/>
    </source>
</evidence>
<dbReference type="GO" id="GO:0006508">
    <property type="term" value="P:proteolysis"/>
    <property type="evidence" value="ECO:0007669"/>
    <property type="project" value="UniProtKB-KW"/>
</dbReference>
<feature type="domain" description="Peptidase M48" evidence="9">
    <location>
        <begin position="315"/>
        <end position="472"/>
    </location>
</feature>
<keyword evidence="5" id="KW-0862">Zinc</keyword>
<dbReference type="OrthoDB" id="3541723at2"/>
<feature type="region of interest" description="Disordered" evidence="7">
    <location>
        <begin position="588"/>
        <end position="627"/>
    </location>
</feature>
<evidence type="ECO:0000313" key="10">
    <source>
        <dbReference type="EMBL" id="GES05207.1"/>
    </source>
</evidence>
<dbReference type="AlphaFoldDB" id="A0A5M3W813"/>
<dbReference type="InterPro" id="IPR001915">
    <property type="entry name" value="Peptidase_M48"/>
</dbReference>
<protein>
    <recommendedName>
        <fullName evidence="9">Peptidase M48 domain-containing protein</fullName>
    </recommendedName>
</protein>
<evidence type="ECO:0000256" key="5">
    <source>
        <dbReference type="ARBA" id="ARBA00022833"/>
    </source>
</evidence>
<evidence type="ECO:0000313" key="11">
    <source>
        <dbReference type="Proteomes" id="UP000334990"/>
    </source>
</evidence>
<keyword evidence="8" id="KW-1133">Transmembrane helix</keyword>
<evidence type="ECO:0000256" key="6">
    <source>
        <dbReference type="ARBA" id="ARBA00023049"/>
    </source>
</evidence>
<proteinExistence type="predicted"/>
<keyword evidence="4" id="KW-0378">Hydrolase</keyword>
<keyword evidence="3" id="KW-0479">Metal-binding</keyword>
<comment type="caution">
    <text evidence="10">The sequence shown here is derived from an EMBL/GenBank/DDBJ whole genome shotgun (WGS) entry which is preliminary data.</text>
</comment>
<keyword evidence="8" id="KW-0472">Membrane</keyword>
<dbReference type="EMBL" id="BLAD01000095">
    <property type="protein sequence ID" value="GES05207.1"/>
    <property type="molecule type" value="Genomic_DNA"/>
</dbReference>
<feature type="transmembrane region" description="Helical" evidence="8">
    <location>
        <begin position="532"/>
        <end position="553"/>
    </location>
</feature>
<feature type="transmembrane region" description="Helical" evidence="8">
    <location>
        <begin position="399"/>
        <end position="420"/>
    </location>
</feature>
<evidence type="ECO:0000256" key="3">
    <source>
        <dbReference type="ARBA" id="ARBA00022723"/>
    </source>
</evidence>
<accession>A0A5M3W813</accession>
<keyword evidence="11" id="KW-1185">Reference proteome</keyword>
<evidence type="ECO:0000256" key="2">
    <source>
        <dbReference type="ARBA" id="ARBA00022670"/>
    </source>
</evidence>
<evidence type="ECO:0000256" key="1">
    <source>
        <dbReference type="ARBA" id="ARBA00001947"/>
    </source>
</evidence>
<feature type="transmembrane region" description="Helical" evidence="8">
    <location>
        <begin position="480"/>
        <end position="503"/>
    </location>
</feature>
<dbReference type="Proteomes" id="UP000334990">
    <property type="component" value="Unassembled WGS sequence"/>
</dbReference>
<sequence>MDVVAVWSRRIAADVTPGEVGVAEVVGAAYVAGGKRRRELFGRGGGGEPGGFGAGLGPGDLALILDALRFTSDHLLDLVVENPLANLMVLLAMRQGMRRRGVPAAGAVQDEGFDRVVGGLEERLRARGVAAERAEEMTYETLKVVFQPERDAAEIRAFLGALSGSQAAERVSAERLPARREDGPGWMLPPWLWLYFLGISAPSMPALVDSVQEDLDGISSLVGYLTAGAREAAETLLTGTGLFELFPALLLLSGILGVLFPGARGRWAERRHRLRVSTDPAVLEMTALVRRHAPGIELRLGERLDRMARVYPVGWREARIAIYPPMLRMWHTDRDAATAVLLHEVAHLRQGDHLIVGLASPFVWLVRGWSVLLTAFVAIPVVLYLFTDDPAARMVVASLLHDTMSVPIALVLPVAGLWVAELSADRFALQEAGPDALRRALGTTGRRGFLAGIGALLNSLTHPPRALRLKAAAMWPGGTAAFAALWPAAVLVRIALIALYGVLAHQLNGSSFAEALSTVGTGILDDLSGAQVVLIEMLVLLVNWPLLAPLWMRIWTPVPAARQRFAPYLASALVPAVLAVGSLTGGDVPPGPGPVPPASTSAAAQPTSASPEAQPTEERTEAVDTRPWAGRQLPVQLRFTSAQPLMQLSGPSQALGSAVSWLGAGIWRAERDGRLSFENLAGRTDIRPGEGFWLRIGDVITFWMAVEMDVDGRPVTTEINGEINLATSAMDATWMPKLTSGDPAQLMTAPTFQISSTVSVDPAP</sequence>
<evidence type="ECO:0000256" key="8">
    <source>
        <dbReference type="SAM" id="Phobius"/>
    </source>
</evidence>
<comment type="cofactor">
    <cofactor evidence="1">
        <name>Zn(2+)</name>
        <dbReference type="ChEBI" id="CHEBI:29105"/>
    </cofactor>
</comment>
<organism evidence="10 11">
    <name type="scientific">Acrocarpospora corrugata</name>
    <dbReference type="NCBI Taxonomy" id="35763"/>
    <lineage>
        <taxon>Bacteria</taxon>
        <taxon>Bacillati</taxon>
        <taxon>Actinomycetota</taxon>
        <taxon>Actinomycetes</taxon>
        <taxon>Streptosporangiales</taxon>
        <taxon>Streptosporangiaceae</taxon>
        <taxon>Acrocarpospora</taxon>
    </lineage>
</organism>
<dbReference type="GO" id="GO:0046872">
    <property type="term" value="F:metal ion binding"/>
    <property type="evidence" value="ECO:0007669"/>
    <property type="project" value="UniProtKB-KW"/>
</dbReference>
<dbReference type="GO" id="GO:0004222">
    <property type="term" value="F:metalloendopeptidase activity"/>
    <property type="evidence" value="ECO:0007669"/>
    <property type="project" value="InterPro"/>
</dbReference>
<feature type="transmembrane region" description="Helical" evidence="8">
    <location>
        <begin position="565"/>
        <end position="584"/>
    </location>
</feature>
<reference evidence="10 11" key="1">
    <citation type="submission" date="2019-10" db="EMBL/GenBank/DDBJ databases">
        <title>Whole genome shotgun sequence of Acrocarpospora corrugata NBRC 13972.</title>
        <authorList>
            <person name="Ichikawa N."/>
            <person name="Kimura A."/>
            <person name="Kitahashi Y."/>
            <person name="Komaki H."/>
            <person name="Oguchi A."/>
        </authorList>
    </citation>
    <scope>NUCLEOTIDE SEQUENCE [LARGE SCALE GENOMIC DNA]</scope>
    <source>
        <strain evidence="10 11">NBRC 13972</strain>
    </source>
</reference>
<keyword evidence="6" id="KW-0482">Metalloprotease</keyword>
<dbReference type="RefSeq" id="WP_155341237.1">
    <property type="nucleotide sequence ID" value="NZ_BAAABN010000094.1"/>
</dbReference>
<feature type="transmembrane region" description="Helical" evidence="8">
    <location>
        <begin position="245"/>
        <end position="263"/>
    </location>
</feature>
<gene>
    <name evidence="10" type="ORF">Acor_72750</name>
</gene>
<feature type="compositionally biased region" description="Low complexity" evidence="7">
    <location>
        <begin position="598"/>
        <end position="614"/>
    </location>
</feature>
<keyword evidence="8" id="KW-0812">Transmembrane</keyword>
<evidence type="ECO:0000259" key="9">
    <source>
        <dbReference type="Pfam" id="PF01435"/>
    </source>
</evidence>
<feature type="transmembrane region" description="Helical" evidence="8">
    <location>
        <begin position="364"/>
        <end position="387"/>
    </location>
</feature>